<comment type="caution">
    <text evidence="1">The sequence shown here is derived from an EMBL/GenBank/DDBJ whole genome shotgun (WGS) entry which is preliminary data.</text>
</comment>
<dbReference type="AlphaFoldDB" id="A0A0F8XVZ2"/>
<protein>
    <submittedName>
        <fullName evidence="1">Uncharacterized protein</fullName>
    </submittedName>
</protein>
<name>A0A0F8XVZ2_9ZZZZ</name>
<dbReference type="EMBL" id="LAZR01070030">
    <property type="protein sequence ID" value="KKK46169.1"/>
    <property type="molecule type" value="Genomic_DNA"/>
</dbReference>
<evidence type="ECO:0000313" key="1">
    <source>
        <dbReference type="EMBL" id="KKK46169.1"/>
    </source>
</evidence>
<proteinExistence type="predicted"/>
<organism evidence="1">
    <name type="scientific">marine sediment metagenome</name>
    <dbReference type="NCBI Taxonomy" id="412755"/>
    <lineage>
        <taxon>unclassified sequences</taxon>
        <taxon>metagenomes</taxon>
        <taxon>ecological metagenomes</taxon>
    </lineage>
</organism>
<gene>
    <name evidence="1" type="ORF">LCGC14_3164300</name>
</gene>
<accession>A0A0F8XVZ2</accession>
<reference evidence="1" key="1">
    <citation type="journal article" date="2015" name="Nature">
        <title>Complex archaea that bridge the gap between prokaryotes and eukaryotes.</title>
        <authorList>
            <person name="Spang A."/>
            <person name="Saw J.H."/>
            <person name="Jorgensen S.L."/>
            <person name="Zaremba-Niedzwiedzka K."/>
            <person name="Martijn J."/>
            <person name="Lind A.E."/>
            <person name="van Eijk R."/>
            <person name="Schleper C."/>
            <person name="Guy L."/>
            <person name="Ettema T.J."/>
        </authorList>
    </citation>
    <scope>NUCLEOTIDE SEQUENCE</scope>
</reference>
<feature type="non-terminal residue" evidence="1">
    <location>
        <position position="1"/>
    </location>
</feature>
<sequence length="204" mass="22713">NYSRARTKPINPNTPRQQAVRATVAFLSDRWSQTLTAVQRTAWNLYADSVTMKNKLGESIFLSGFNHYIRSNVPRKQASSPVVDDGPVVFEIPEKDPTFSTTASEATQQFTNTYDATLDWADENGAHILIYQGQPQNAQRNFFNGPWRFMAGLSGVNGAPPASPFVSAAVFAISELQRIWIYARITRADGRLSEVFRADTFCAA</sequence>